<dbReference type="Proteomes" id="UP000756387">
    <property type="component" value="Unassembled WGS sequence"/>
</dbReference>
<keyword evidence="8" id="KW-1185">Reference proteome</keyword>
<feature type="compositionally biased region" description="Polar residues" evidence="5">
    <location>
        <begin position="480"/>
        <end position="497"/>
    </location>
</feature>
<evidence type="ECO:0000256" key="1">
    <source>
        <dbReference type="ARBA" id="ARBA00022714"/>
    </source>
</evidence>
<dbReference type="InterPro" id="IPR017941">
    <property type="entry name" value="Rieske_2Fe-2S"/>
</dbReference>
<dbReference type="Pfam" id="PF00355">
    <property type="entry name" value="Rieske"/>
    <property type="match status" value="1"/>
</dbReference>
<evidence type="ECO:0000256" key="5">
    <source>
        <dbReference type="SAM" id="MobiDB-lite"/>
    </source>
</evidence>
<dbReference type="InterPro" id="IPR036188">
    <property type="entry name" value="FAD/NAD-bd_sf"/>
</dbReference>
<keyword evidence="2" id="KW-0479">Metal-binding</keyword>
<dbReference type="EMBL" id="JADCSA010000015">
    <property type="protein sequence ID" value="MBE7325728.1"/>
    <property type="molecule type" value="Genomic_DNA"/>
</dbReference>
<dbReference type="RefSeq" id="WP_193639053.1">
    <property type="nucleotide sequence ID" value="NZ_JADCSA010000015.1"/>
</dbReference>
<dbReference type="InterPro" id="IPR006076">
    <property type="entry name" value="FAD-dep_OxRdtase"/>
</dbReference>
<gene>
    <name evidence="7" type="ORF">IEQ44_13830</name>
</gene>
<dbReference type="SUPFAM" id="SSF50022">
    <property type="entry name" value="ISP domain"/>
    <property type="match status" value="1"/>
</dbReference>
<dbReference type="PROSITE" id="PS51296">
    <property type="entry name" value="RIESKE"/>
    <property type="match status" value="1"/>
</dbReference>
<evidence type="ECO:0000313" key="7">
    <source>
        <dbReference type="EMBL" id="MBE7325728.1"/>
    </source>
</evidence>
<dbReference type="InterPro" id="IPR036922">
    <property type="entry name" value="Rieske_2Fe-2S_sf"/>
</dbReference>
<comment type="caution">
    <text evidence="7">The sequence shown here is derived from an EMBL/GenBank/DDBJ whole genome shotgun (WGS) entry which is preliminary data.</text>
</comment>
<keyword evidence="1" id="KW-0001">2Fe-2S</keyword>
<proteinExistence type="predicted"/>
<dbReference type="PANTHER" id="PTHR13847:SF274">
    <property type="entry name" value="RIESKE 2FE-2S IRON-SULFUR PROTEIN YHFW-RELATED"/>
    <property type="match status" value="1"/>
</dbReference>
<dbReference type="Gene3D" id="3.50.50.60">
    <property type="entry name" value="FAD/NAD(P)-binding domain"/>
    <property type="match status" value="1"/>
</dbReference>
<feature type="compositionally biased region" description="Polar residues" evidence="5">
    <location>
        <begin position="517"/>
        <end position="536"/>
    </location>
</feature>
<keyword evidence="3" id="KW-0408">Iron</keyword>
<evidence type="ECO:0000256" key="2">
    <source>
        <dbReference type="ARBA" id="ARBA00022723"/>
    </source>
</evidence>
<sequence length="536" mass="56321">MSEVRAVWGEPAHSTSGPLPVSCDDVVIGAGVTGLVTALTLARAGRDVCVLEARRAGAGATGRSTAKFSLLQGTRLQQVVQRQSVAIGRSYVAANRAGLEWLRAFCEDQGIVVQERVAATYARSADEVGSVRTEHQTALELGLDVAWHDGPLDGLPSHGATTLAGQLQADPVHLVQKLVAAVRSAGGRVVEGARVRRLSPDAATVHLEGGRSVRADSVVVATGTPVMDRGLHVTQVKPMRSYTVAYRWDGRLEHMALSAGSDGRSVRDAVDRDGNQLLLVGGAGHVVGRTRDESAHLDRLRDWTRQHFADAVEVAAWSAQDYEPTHGVPLVGRMPLTRGRVRVATGFAKWGFTNGTAAALAIASDIVGDEPLHLPGHYLGATPAPASWARNNATVGLRQVRDVAQVALPGAGDVGVTDAARGCGICPHMGGVLHWNTAERSWDCPLHGSRFAPDGSVLEGPATRPAKVPSAPETTWPAETGTQKGSPMQQNEQSTPHDASGGQVSEPEANPVPPGQDPSTTPGVDDTPQTAPDQEH</sequence>
<evidence type="ECO:0000256" key="4">
    <source>
        <dbReference type="ARBA" id="ARBA00023014"/>
    </source>
</evidence>
<evidence type="ECO:0000313" key="8">
    <source>
        <dbReference type="Proteomes" id="UP000756387"/>
    </source>
</evidence>
<dbReference type="Pfam" id="PF01266">
    <property type="entry name" value="DAO"/>
    <property type="match status" value="1"/>
</dbReference>
<evidence type="ECO:0000256" key="3">
    <source>
        <dbReference type="ARBA" id="ARBA00023004"/>
    </source>
</evidence>
<dbReference type="PANTHER" id="PTHR13847">
    <property type="entry name" value="SARCOSINE DEHYDROGENASE-RELATED"/>
    <property type="match status" value="1"/>
</dbReference>
<feature type="region of interest" description="Disordered" evidence="5">
    <location>
        <begin position="455"/>
        <end position="536"/>
    </location>
</feature>
<name>A0ABR9RW29_9ACTN</name>
<dbReference type="Gene3D" id="3.30.9.10">
    <property type="entry name" value="D-Amino Acid Oxidase, subunit A, domain 2"/>
    <property type="match status" value="1"/>
</dbReference>
<feature type="domain" description="Rieske" evidence="6">
    <location>
        <begin position="424"/>
        <end position="469"/>
    </location>
</feature>
<protein>
    <submittedName>
        <fullName evidence="7">FAD-dependent oxidoreductase</fullName>
    </submittedName>
</protein>
<dbReference type="SUPFAM" id="SSF51905">
    <property type="entry name" value="FAD/NAD(P)-binding domain"/>
    <property type="match status" value="1"/>
</dbReference>
<dbReference type="Gene3D" id="2.102.10.10">
    <property type="entry name" value="Rieske [2Fe-2S] iron-sulphur domain"/>
    <property type="match status" value="1"/>
</dbReference>
<keyword evidence="4" id="KW-0411">Iron-sulfur</keyword>
<reference evidence="7 8" key="1">
    <citation type="submission" date="2020-10" db="EMBL/GenBank/DDBJ databases">
        <title>Nocardioides sp. isolated from sludge.</title>
        <authorList>
            <person name="Zhang X."/>
        </authorList>
    </citation>
    <scope>NUCLEOTIDE SEQUENCE [LARGE SCALE GENOMIC DNA]</scope>
    <source>
        <strain evidence="7 8">Y6</strain>
    </source>
</reference>
<organism evidence="7 8">
    <name type="scientific">Nocardioides malaquae</name>
    <dbReference type="NCBI Taxonomy" id="2773426"/>
    <lineage>
        <taxon>Bacteria</taxon>
        <taxon>Bacillati</taxon>
        <taxon>Actinomycetota</taxon>
        <taxon>Actinomycetes</taxon>
        <taxon>Propionibacteriales</taxon>
        <taxon>Nocardioidaceae</taxon>
        <taxon>Nocardioides</taxon>
    </lineage>
</organism>
<accession>A0ABR9RW29</accession>
<evidence type="ECO:0000259" key="6">
    <source>
        <dbReference type="PROSITE" id="PS51296"/>
    </source>
</evidence>